<accession>A0A5D3YHB3</accession>
<dbReference type="InterPro" id="IPR036514">
    <property type="entry name" value="SGNH_hydro_sf"/>
</dbReference>
<evidence type="ECO:0000313" key="2">
    <source>
        <dbReference type="Proteomes" id="UP000324595"/>
    </source>
</evidence>
<dbReference type="Gene3D" id="3.40.50.1110">
    <property type="entry name" value="SGNH hydrolase"/>
    <property type="match status" value="1"/>
</dbReference>
<dbReference type="EMBL" id="VNHY01000002">
    <property type="protein sequence ID" value="TYP93294.1"/>
    <property type="molecule type" value="Genomic_DNA"/>
</dbReference>
<protein>
    <recommendedName>
        <fullName evidence="3">GDSL-like Lipase/Acylhydrolase</fullName>
    </recommendedName>
</protein>
<sequence length="505" mass="57922">MRGSKDTPKHKLVVLGDSVSQGFQNGGIYRTDLNFPSFLRNCWEPTPDFDQPQFTAQAGIPLNLEVLTRGLEDEFDHSIEWNEYLPAITHLYSTLKRIKKYWEGEMKPLNIDRNVPFHNQSVWGFAMNDAWMVTEENSRKHIETRKETYSIFDMLPDHAMYTTARLVLNPSFGNRFSRNTPIDNVTYLQNHGGIENLIVSMGHNNIIGAVSDLKFVLSEEEDLNKFPSDRNYTVYRPEHFEQEFRTLAEKVSQIGAERVITQTIPYATIPPVSRGVNADKSREGHTGYFDYYTRFWIWDADFDPEVHPHLTKEQAISLDQHVDEYNAIIRKVAKEYGWITVPLNQYVSGIARRRLGGDIRIPYPKDFRKAMENNPETAHLVESPGKPVLSTDYLRVDEQTGKVFKGGIFSLDGIHPTTIGYGLIAHVYKETMEQHGISFDKPLDWEHIIASDTLVTDPPSLLVELRNFLRFLSLGNQDKISVVGNGVLNQLMNIFSPRDDSQQIP</sequence>
<dbReference type="AlphaFoldDB" id="A0A5D3YHB3"/>
<evidence type="ECO:0008006" key="3">
    <source>
        <dbReference type="Google" id="ProtNLM"/>
    </source>
</evidence>
<keyword evidence="2" id="KW-1185">Reference proteome</keyword>
<name>A0A5D3YHB3_9BACT</name>
<reference evidence="1 2" key="1">
    <citation type="submission" date="2019-07" db="EMBL/GenBank/DDBJ databases">
        <title>Genomic Encyclopedia of Archaeal and Bacterial Type Strains, Phase II (KMG-II): from individual species to whole genera.</title>
        <authorList>
            <person name="Goeker M."/>
        </authorList>
    </citation>
    <scope>NUCLEOTIDE SEQUENCE [LARGE SCALE GENOMIC DNA]</scope>
    <source>
        <strain evidence="1 2">DSM 21935</strain>
    </source>
</reference>
<dbReference type="Proteomes" id="UP000324595">
    <property type="component" value="Unassembled WGS sequence"/>
</dbReference>
<dbReference type="GO" id="GO:0016788">
    <property type="term" value="F:hydrolase activity, acting on ester bonds"/>
    <property type="evidence" value="ECO:0007669"/>
    <property type="project" value="UniProtKB-ARBA"/>
</dbReference>
<dbReference type="RefSeq" id="WP_148898370.1">
    <property type="nucleotide sequence ID" value="NZ_VNHY01000002.1"/>
</dbReference>
<comment type="caution">
    <text evidence="1">The sequence shown here is derived from an EMBL/GenBank/DDBJ whole genome shotgun (WGS) entry which is preliminary data.</text>
</comment>
<organism evidence="1 2">
    <name type="scientific">Fodinibius salinus</name>
    <dbReference type="NCBI Taxonomy" id="860790"/>
    <lineage>
        <taxon>Bacteria</taxon>
        <taxon>Pseudomonadati</taxon>
        <taxon>Balneolota</taxon>
        <taxon>Balneolia</taxon>
        <taxon>Balneolales</taxon>
        <taxon>Balneolaceae</taxon>
        <taxon>Fodinibius</taxon>
    </lineage>
</organism>
<dbReference type="SUPFAM" id="SSF52266">
    <property type="entry name" value="SGNH hydrolase"/>
    <property type="match status" value="1"/>
</dbReference>
<dbReference type="OrthoDB" id="9764164at2"/>
<evidence type="ECO:0000313" key="1">
    <source>
        <dbReference type="EMBL" id="TYP93294.1"/>
    </source>
</evidence>
<proteinExistence type="predicted"/>
<gene>
    <name evidence="1" type="ORF">LX73_0994</name>
</gene>